<keyword evidence="2" id="KW-0813">Transport</keyword>
<evidence type="ECO:0000256" key="2">
    <source>
        <dbReference type="ARBA" id="ARBA00022448"/>
    </source>
</evidence>
<sequence>MCVGELTFSSAEIVVKAMTTRCQSPAFLMYESMMRAYLEGYKSLTTIIGDEKEDNAIIEAIKCHRISQHQASYKLYTVDIYFRSAEKDRNDPNYGYNLNPYPHWEAFHCEANVSMIMEQVLPAIAFRNPIARVILLIRGIAKYDMLQFFRSAWTRFNMLDILLLSRIDYRTLLVCLFNPYLTSRDEMLDERNMFCHHLRTIEDVQLFNREVQQFTYERVNNLHQYTLKIAITDVELMSKAVYFANGTIRRYQYLDGEMVEIMRERMNFTISYNQLNYQESVGFISSNGSLGGTLQMLEHNTIDLAANSRSIIRHPMRNLQYVHFLCPIRLIFVVPINYFRDRYKVVFFHAFALQMYSTNFIMAMVLPLVLLVLMRRDFSLAAYAKETFRILAIVFSSSVRLPREHRHRLVLMGLMFYSIVTYSAWQGITIIQLNRDDDKLRNIQTLEELVDTKLNLKAIVSFGSAIRAKVWNSSDVRGRIAARLDVQWTPSNISIIPEVADNRTTAVPIIEYFIEVVRSRYFDQVRKQSKLYFVRQPFIEYLTAMALPKNSPLFPTIRRLTMNCLENGVVNQQLSLIRQKGALLQIAQNRNKTLRDEHPARRVVLFNMRFVFLSYLLMNGLAILVFLGEIGYFRYQRKQRKIRKNRRKAATQNIQNICYNMLSLDCSNIRQCRVVVAMVVYISLFLDNMLLTVIVPILPDYLVQFNDKVPASVIYKNFSLHYVPKLIGAVSEAVVVVQPTNPPVDRTSTIDQENGSIGILLGVKALVQLLANPLVGSGTARFGYCLPITFGTVNLLLASLIFGFGTSYTSLFVARAIHGLGSACIGVCGMSLVAQLYTEPERRSKVMGTVLGAMAVGVLVGYPFGGIAYELAGKAAPFHVLAALCAGNLVLQYFQLDLSAYNINPLPHDSSTTTTTVDKRATWWPLLSNHLILVVVGGIWISTSAMAILEPCLPIWMINQLHPKKWQLGTVFIPDSIGYWLGTNFFGTVAFRFGQIRVSIVALLLVGSSCILIPSANTVTGLLLPHLGLGLGIGVVDAALVPLLATLVDSQLSNHPDQDVGFSVEESGGEHGYGTVYAIQQIAVSVAYSLAPIIGGELVPVIGFATVLRALGVLNILYVALFVCSSVRSTVGHLQGGSMKQADLPLASSEPTSYRRFYNTLE</sequence>
<dbReference type="InterPro" id="IPR011701">
    <property type="entry name" value="MFS"/>
</dbReference>
<feature type="transmembrane region" description="Helical" evidence="6">
    <location>
        <begin position="1101"/>
        <end position="1124"/>
    </location>
</feature>
<feature type="domain" description="Major facilitator superfamily (MFS) profile" evidence="7">
    <location>
        <begin position="676"/>
        <end position="1127"/>
    </location>
</feature>
<dbReference type="GO" id="GO:0030672">
    <property type="term" value="C:synaptic vesicle membrane"/>
    <property type="evidence" value="ECO:0007669"/>
    <property type="project" value="TreeGrafter"/>
</dbReference>
<comment type="subcellular location">
    <subcellularLocation>
        <location evidence="1">Membrane</location>
        <topology evidence="1">Multi-pass membrane protein</topology>
    </subcellularLocation>
</comment>
<dbReference type="GO" id="GO:0005335">
    <property type="term" value="F:serotonin:sodium:chloride symporter activity"/>
    <property type="evidence" value="ECO:0007669"/>
    <property type="project" value="TreeGrafter"/>
</dbReference>
<dbReference type="EMBL" id="AXCM01000096">
    <property type="status" value="NOT_ANNOTATED_CDS"/>
    <property type="molecule type" value="Genomic_DNA"/>
</dbReference>
<feature type="transmembrane region" description="Helical" evidence="6">
    <location>
        <begin position="610"/>
        <end position="633"/>
    </location>
</feature>
<dbReference type="GO" id="GO:0015842">
    <property type="term" value="P:aminergic neurotransmitter loading into synaptic vesicle"/>
    <property type="evidence" value="ECO:0007669"/>
    <property type="project" value="TreeGrafter"/>
</dbReference>
<proteinExistence type="predicted"/>
<feature type="transmembrane region" description="Helical" evidence="6">
    <location>
        <begin position="1001"/>
        <end position="1023"/>
    </location>
</feature>
<evidence type="ECO:0000256" key="5">
    <source>
        <dbReference type="ARBA" id="ARBA00023136"/>
    </source>
</evidence>
<dbReference type="PROSITE" id="PS50850">
    <property type="entry name" value="MFS"/>
    <property type="match status" value="1"/>
</dbReference>
<dbReference type="SUPFAM" id="SSF53850">
    <property type="entry name" value="Periplasmic binding protein-like II"/>
    <property type="match status" value="1"/>
</dbReference>
<keyword evidence="5 6" id="KW-0472">Membrane</keyword>
<reference evidence="8" key="2">
    <citation type="submission" date="2020-05" db="UniProtKB">
        <authorList>
            <consortium name="EnsemblMetazoa"/>
        </authorList>
    </citation>
    <scope>IDENTIFICATION</scope>
    <source>
        <strain evidence="8">A-37</strain>
    </source>
</reference>
<feature type="transmembrane region" description="Helical" evidence="6">
    <location>
        <begin position="782"/>
        <end position="804"/>
    </location>
</feature>
<dbReference type="SUPFAM" id="SSF103473">
    <property type="entry name" value="MFS general substrate transporter"/>
    <property type="match status" value="1"/>
</dbReference>
<feature type="transmembrane region" description="Helical" evidence="6">
    <location>
        <begin position="409"/>
        <end position="425"/>
    </location>
</feature>
<feature type="transmembrane region" description="Helical" evidence="6">
    <location>
        <begin position="977"/>
        <end position="994"/>
    </location>
</feature>
<keyword evidence="4 6" id="KW-1133">Transmembrane helix</keyword>
<accession>A0A182M625</accession>
<dbReference type="VEuPathDB" id="VectorBase:ACUA010378"/>
<dbReference type="CDD" id="cd17384">
    <property type="entry name" value="MFS_SLC18A1_2_VAT1_2"/>
    <property type="match status" value="1"/>
</dbReference>
<evidence type="ECO:0000313" key="9">
    <source>
        <dbReference type="Proteomes" id="UP000075883"/>
    </source>
</evidence>
<feature type="transmembrane region" description="Helical" evidence="6">
    <location>
        <begin position="351"/>
        <end position="373"/>
    </location>
</feature>
<dbReference type="STRING" id="139723.A0A182M625"/>
<evidence type="ECO:0000256" key="4">
    <source>
        <dbReference type="ARBA" id="ARBA00022989"/>
    </source>
</evidence>
<evidence type="ECO:0000313" key="8">
    <source>
        <dbReference type="EnsemblMetazoa" id="ACUA010378-PA"/>
    </source>
</evidence>
<feature type="transmembrane region" description="Helical" evidence="6">
    <location>
        <begin position="674"/>
        <end position="698"/>
    </location>
</feature>
<keyword evidence="3 6" id="KW-0812">Transmembrane</keyword>
<dbReference type="Pfam" id="PF07690">
    <property type="entry name" value="MFS_1"/>
    <property type="match status" value="1"/>
</dbReference>
<dbReference type="PANTHER" id="PTHR23506">
    <property type="entry name" value="GH10249P"/>
    <property type="match status" value="1"/>
</dbReference>
<dbReference type="InterPro" id="IPR020846">
    <property type="entry name" value="MFS_dom"/>
</dbReference>
<dbReference type="Gene3D" id="1.20.1250.20">
    <property type="entry name" value="MFS general substrate transporter like domains"/>
    <property type="match status" value="1"/>
</dbReference>
<feature type="transmembrane region" description="Helical" evidence="6">
    <location>
        <begin position="1076"/>
        <end position="1095"/>
    </location>
</feature>
<dbReference type="EnsemblMetazoa" id="ACUA010378-RA">
    <property type="protein sequence ID" value="ACUA010378-PA"/>
    <property type="gene ID" value="ACUA010378"/>
</dbReference>
<dbReference type="InterPro" id="IPR036259">
    <property type="entry name" value="MFS_trans_sf"/>
</dbReference>
<evidence type="ECO:0000259" key="7">
    <source>
        <dbReference type="PROSITE" id="PS50850"/>
    </source>
</evidence>
<dbReference type="InterPro" id="IPR050930">
    <property type="entry name" value="MFS_Vesicular_Transporter"/>
</dbReference>
<feature type="transmembrane region" description="Helical" evidence="6">
    <location>
        <begin position="816"/>
        <end position="837"/>
    </location>
</feature>
<evidence type="ECO:0000256" key="3">
    <source>
        <dbReference type="ARBA" id="ARBA00022692"/>
    </source>
</evidence>
<evidence type="ECO:0000256" key="1">
    <source>
        <dbReference type="ARBA" id="ARBA00004141"/>
    </source>
</evidence>
<evidence type="ECO:0000256" key="6">
    <source>
        <dbReference type="SAM" id="Phobius"/>
    </source>
</evidence>
<organism evidence="8 9">
    <name type="scientific">Anopheles culicifacies</name>
    <dbReference type="NCBI Taxonomy" id="139723"/>
    <lineage>
        <taxon>Eukaryota</taxon>
        <taxon>Metazoa</taxon>
        <taxon>Ecdysozoa</taxon>
        <taxon>Arthropoda</taxon>
        <taxon>Hexapoda</taxon>
        <taxon>Insecta</taxon>
        <taxon>Pterygota</taxon>
        <taxon>Neoptera</taxon>
        <taxon>Endopterygota</taxon>
        <taxon>Diptera</taxon>
        <taxon>Nematocera</taxon>
        <taxon>Culicoidea</taxon>
        <taxon>Culicidae</taxon>
        <taxon>Anophelinae</taxon>
        <taxon>Anopheles</taxon>
        <taxon>culicifacies species complex</taxon>
    </lineage>
</organism>
<keyword evidence="9" id="KW-1185">Reference proteome</keyword>
<protein>
    <recommendedName>
        <fullName evidence="7">Major facilitator superfamily (MFS) profile domain-containing protein</fullName>
    </recommendedName>
</protein>
<reference evidence="9" key="1">
    <citation type="submission" date="2013-09" db="EMBL/GenBank/DDBJ databases">
        <title>The Genome Sequence of Anopheles culicifacies species A.</title>
        <authorList>
            <consortium name="The Broad Institute Genomics Platform"/>
            <person name="Neafsey D.E."/>
            <person name="Besansky N."/>
            <person name="Howell P."/>
            <person name="Walton C."/>
            <person name="Young S.K."/>
            <person name="Zeng Q."/>
            <person name="Gargeya S."/>
            <person name="Fitzgerald M."/>
            <person name="Haas B."/>
            <person name="Abouelleil A."/>
            <person name="Allen A.W."/>
            <person name="Alvarado L."/>
            <person name="Arachchi H.M."/>
            <person name="Berlin A.M."/>
            <person name="Chapman S.B."/>
            <person name="Gainer-Dewar J."/>
            <person name="Goldberg J."/>
            <person name="Griggs A."/>
            <person name="Gujja S."/>
            <person name="Hansen M."/>
            <person name="Howarth C."/>
            <person name="Imamovic A."/>
            <person name="Ireland A."/>
            <person name="Larimer J."/>
            <person name="McCowan C."/>
            <person name="Murphy C."/>
            <person name="Pearson M."/>
            <person name="Poon T.W."/>
            <person name="Priest M."/>
            <person name="Roberts A."/>
            <person name="Saif S."/>
            <person name="Shea T."/>
            <person name="Sisk P."/>
            <person name="Sykes S."/>
            <person name="Wortman J."/>
            <person name="Nusbaum C."/>
            <person name="Birren B."/>
        </authorList>
    </citation>
    <scope>NUCLEOTIDE SEQUENCE [LARGE SCALE GENOMIC DNA]</scope>
    <source>
        <strain evidence="9">A-37</strain>
    </source>
</reference>
<dbReference type="GO" id="GO:0043195">
    <property type="term" value="C:terminal bouton"/>
    <property type="evidence" value="ECO:0007669"/>
    <property type="project" value="TreeGrafter"/>
</dbReference>
<dbReference type="PANTHER" id="PTHR23506:SF4">
    <property type="entry name" value="PORTABELLA"/>
    <property type="match status" value="1"/>
</dbReference>
<feature type="transmembrane region" description="Helical" evidence="6">
    <location>
        <begin position="931"/>
        <end position="957"/>
    </location>
</feature>
<dbReference type="AlphaFoldDB" id="A0A182M625"/>
<name>A0A182M625_9DIPT</name>
<feature type="transmembrane region" description="Helical" evidence="6">
    <location>
        <begin position="1029"/>
        <end position="1048"/>
    </location>
</feature>
<feature type="transmembrane region" description="Helical" evidence="6">
    <location>
        <begin position="849"/>
        <end position="869"/>
    </location>
</feature>
<dbReference type="Proteomes" id="UP000075883">
    <property type="component" value="Unassembled WGS sequence"/>
</dbReference>